<dbReference type="GO" id="GO:0004047">
    <property type="term" value="F:aminomethyltransferase activity"/>
    <property type="evidence" value="ECO:0007669"/>
    <property type="project" value="InterPro"/>
</dbReference>
<dbReference type="RefSeq" id="WP_079179847.1">
    <property type="nucleotide sequence ID" value="NZ_CP108276.1"/>
</dbReference>
<feature type="compositionally biased region" description="Polar residues" evidence="3">
    <location>
        <begin position="334"/>
        <end position="349"/>
    </location>
</feature>
<protein>
    <submittedName>
        <fullName evidence="5">Aminomethyltransferase</fullName>
    </submittedName>
</protein>
<name>A0A1K2FAT7_STRAR</name>
<proteinExistence type="inferred from homology"/>
<dbReference type="AlphaFoldDB" id="A0A1K2FAT7"/>
<dbReference type="EMBL" id="FPJO01000054">
    <property type="protein sequence ID" value="SFY44843.1"/>
    <property type="molecule type" value="Genomic_DNA"/>
</dbReference>
<dbReference type="Gene3D" id="3.30.1360.120">
    <property type="entry name" value="Probable tRNA modification gtpase trme, domain 1"/>
    <property type="match status" value="1"/>
</dbReference>
<feature type="binding site" evidence="2">
    <location>
        <position position="196"/>
    </location>
    <ligand>
        <name>substrate</name>
    </ligand>
</feature>
<sequence length="370" mass="38942">MSKKTPLHDIHTELGASFTDFAGWSMPLRYTSELAEHHAIRTTAGITDLTHMGEIELSGPEVGRALDHALVGEPSKIAVGRARYSLLVHETGGVLDNLLVHRLAEQRYLVVANAANAQIVLSQLRERIDGYAAAIRDASGEWALIAVQGPTSPAIVSELAGADVPALKYYAIAPTLLAYRDVLLARTGYTGQDGFEIYCSPRDAAAVWRAVSAAGARHGLVPCGLACRDTLRAEAGMPLYGRELTVRATPFDSGLGRVTAFGKLDGSVGEAALAARRDEAPTRVLAGLASTCPRAPRTGSAVFDPETGERIGEITSGALSLTGGDGLPAGRSGPGTNTLVDIRGSQQDAEASRFPPQPPGLTTSQERDRS</sequence>
<evidence type="ECO:0000313" key="5">
    <source>
        <dbReference type="EMBL" id="SFY44843.1"/>
    </source>
</evidence>
<evidence type="ECO:0000313" key="6">
    <source>
        <dbReference type="Proteomes" id="UP000181909"/>
    </source>
</evidence>
<keyword evidence="5" id="KW-0808">Transferase</keyword>
<dbReference type="SUPFAM" id="SSF101790">
    <property type="entry name" value="Aminomethyltransferase beta-barrel domain"/>
    <property type="match status" value="1"/>
</dbReference>
<dbReference type="STRING" id="1893.SAMN02787144_10549"/>
<dbReference type="InterPro" id="IPR006223">
    <property type="entry name" value="GcvT"/>
</dbReference>
<evidence type="ECO:0000256" key="3">
    <source>
        <dbReference type="SAM" id="MobiDB-lite"/>
    </source>
</evidence>
<dbReference type="PANTHER" id="PTHR43757">
    <property type="entry name" value="AMINOMETHYLTRANSFERASE"/>
    <property type="match status" value="1"/>
</dbReference>
<dbReference type="PIRSF" id="PIRSF006487">
    <property type="entry name" value="GcvT"/>
    <property type="match status" value="1"/>
</dbReference>
<gene>
    <name evidence="5" type="ORF">SAMN02787144_10549</name>
</gene>
<organism evidence="5 6">
    <name type="scientific">Streptomyces atratus</name>
    <dbReference type="NCBI Taxonomy" id="1893"/>
    <lineage>
        <taxon>Bacteria</taxon>
        <taxon>Bacillati</taxon>
        <taxon>Actinomycetota</taxon>
        <taxon>Actinomycetes</taxon>
        <taxon>Kitasatosporales</taxon>
        <taxon>Streptomycetaceae</taxon>
        <taxon>Streptomyces</taxon>
    </lineage>
</organism>
<dbReference type="GO" id="GO:0005829">
    <property type="term" value="C:cytosol"/>
    <property type="evidence" value="ECO:0007669"/>
    <property type="project" value="TreeGrafter"/>
</dbReference>
<dbReference type="InterPro" id="IPR029043">
    <property type="entry name" value="GcvT/YgfZ_C"/>
</dbReference>
<dbReference type="GO" id="GO:0032259">
    <property type="term" value="P:methylation"/>
    <property type="evidence" value="ECO:0007669"/>
    <property type="project" value="UniProtKB-KW"/>
</dbReference>
<dbReference type="GO" id="GO:0005960">
    <property type="term" value="C:glycine cleavage complex"/>
    <property type="evidence" value="ECO:0007669"/>
    <property type="project" value="InterPro"/>
</dbReference>
<feature type="region of interest" description="Disordered" evidence="3">
    <location>
        <begin position="319"/>
        <end position="370"/>
    </location>
</feature>
<dbReference type="InterPro" id="IPR027266">
    <property type="entry name" value="TrmE/GcvT-like"/>
</dbReference>
<dbReference type="Proteomes" id="UP000181909">
    <property type="component" value="Unassembled WGS sequence"/>
</dbReference>
<dbReference type="InterPro" id="IPR028896">
    <property type="entry name" value="GcvT/YgfZ/DmdA"/>
</dbReference>
<comment type="similarity">
    <text evidence="1">Belongs to the GcvT family.</text>
</comment>
<dbReference type="InterPro" id="IPR006222">
    <property type="entry name" value="GCVT_N"/>
</dbReference>
<dbReference type="NCBIfam" id="TIGR00528">
    <property type="entry name" value="gcvT"/>
    <property type="match status" value="1"/>
</dbReference>
<evidence type="ECO:0000259" key="4">
    <source>
        <dbReference type="Pfam" id="PF01571"/>
    </source>
</evidence>
<dbReference type="PANTHER" id="PTHR43757:SF2">
    <property type="entry name" value="AMINOMETHYLTRANSFERASE, MITOCHONDRIAL"/>
    <property type="match status" value="1"/>
</dbReference>
<evidence type="ECO:0000256" key="2">
    <source>
        <dbReference type="PIRSR" id="PIRSR006487-1"/>
    </source>
</evidence>
<dbReference type="GO" id="GO:0006546">
    <property type="term" value="P:glycine catabolic process"/>
    <property type="evidence" value="ECO:0007669"/>
    <property type="project" value="InterPro"/>
</dbReference>
<dbReference type="NCBIfam" id="NF001567">
    <property type="entry name" value="PRK00389.1"/>
    <property type="match status" value="1"/>
</dbReference>
<dbReference type="SUPFAM" id="SSF103025">
    <property type="entry name" value="Folate-binding domain"/>
    <property type="match status" value="1"/>
</dbReference>
<feature type="domain" description="GCVT N-terminal" evidence="4">
    <location>
        <begin position="7"/>
        <end position="263"/>
    </location>
</feature>
<evidence type="ECO:0000256" key="1">
    <source>
        <dbReference type="ARBA" id="ARBA00008609"/>
    </source>
</evidence>
<reference evidence="5 6" key="1">
    <citation type="submission" date="2016-11" db="EMBL/GenBank/DDBJ databases">
        <authorList>
            <person name="Jaros S."/>
            <person name="Januszkiewicz K."/>
            <person name="Wedrychowicz H."/>
        </authorList>
    </citation>
    <scope>NUCLEOTIDE SEQUENCE [LARGE SCALE GENOMIC DNA]</scope>
    <source>
        <strain evidence="5 6">OK807</strain>
    </source>
</reference>
<accession>A0A1K2FAT7</accession>
<keyword evidence="5" id="KW-0489">Methyltransferase</keyword>
<dbReference type="GO" id="GO:0008168">
    <property type="term" value="F:methyltransferase activity"/>
    <property type="evidence" value="ECO:0007669"/>
    <property type="project" value="UniProtKB-KW"/>
</dbReference>
<dbReference type="Pfam" id="PF01571">
    <property type="entry name" value="GCV_T"/>
    <property type="match status" value="1"/>
</dbReference>
<dbReference type="OrthoDB" id="9774591at2"/>